<dbReference type="RefSeq" id="WP_213249368.1">
    <property type="nucleotide sequence ID" value="NZ_CP045806.1"/>
</dbReference>
<keyword evidence="3" id="KW-1185">Reference proteome</keyword>
<keyword evidence="2" id="KW-0560">Oxidoreductase</keyword>
<evidence type="ECO:0000313" key="3">
    <source>
        <dbReference type="Proteomes" id="UP001059836"/>
    </source>
</evidence>
<dbReference type="Gene3D" id="3.30.70.100">
    <property type="match status" value="1"/>
</dbReference>
<proteinExistence type="predicted"/>
<name>A0ABX6IHE8_9ACTN</name>
<dbReference type="PANTHER" id="PTHR33336">
    <property type="entry name" value="QUINOL MONOOXYGENASE YGIN-RELATED"/>
    <property type="match status" value="1"/>
</dbReference>
<dbReference type="Proteomes" id="UP001059836">
    <property type="component" value="Chromosome"/>
</dbReference>
<accession>A0ABX6IHE8</accession>
<dbReference type="SUPFAM" id="SSF54909">
    <property type="entry name" value="Dimeric alpha+beta barrel"/>
    <property type="match status" value="1"/>
</dbReference>
<sequence>MSIVVVATITPRPGAEDAVRNALLAAIPEVHAEPGCEKYALHESTGETTSFVMLERWESVEALAVHGTAPALVALGAAIGDLLAAPLDVRTFTATPAGAEDKGVI</sequence>
<dbReference type="InterPro" id="IPR007138">
    <property type="entry name" value="ABM_dom"/>
</dbReference>
<gene>
    <name evidence="2" type="ORF">GII31_10665</name>
</gene>
<protein>
    <submittedName>
        <fullName evidence="2">Antibiotic biosynthesis monooxygenase</fullName>
    </submittedName>
</protein>
<dbReference type="PROSITE" id="PS51725">
    <property type="entry name" value="ABM"/>
    <property type="match status" value="1"/>
</dbReference>
<dbReference type="PANTHER" id="PTHR33336:SF15">
    <property type="entry name" value="ABM DOMAIN-CONTAINING PROTEIN"/>
    <property type="match status" value="1"/>
</dbReference>
<dbReference type="InterPro" id="IPR011008">
    <property type="entry name" value="Dimeric_a/b-barrel"/>
</dbReference>
<feature type="domain" description="ABM" evidence="1">
    <location>
        <begin position="3"/>
        <end position="92"/>
    </location>
</feature>
<reference evidence="2" key="1">
    <citation type="journal article" date="2021" name="Nat. Microbiol.">
        <title>Cocultivation of an ultrasmall environmental parasitic bacterium with lytic ability against bacteria associated with wastewater foams.</title>
        <authorList>
            <person name="Batinovic S."/>
            <person name="Rose J.J.A."/>
            <person name="Ratcliffe J."/>
            <person name="Seviour R.J."/>
            <person name="Petrovski S."/>
        </authorList>
    </citation>
    <scope>NUCLEOTIDE SEQUENCE</scope>
    <source>
        <strain evidence="2">CON9</strain>
    </source>
</reference>
<keyword evidence="2" id="KW-0503">Monooxygenase</keyword>
<organism evidence="2 3">
    <name type="scientific">Gordonia pseudamarae</name>
    <dbReference type="NCBI Taxonomy" id="2831662"/>
    <lineage>
        <taxon>Bacteria</taxon>
        <taxon>Bacillati</taxon>
        <taxon>Actinomycetota</taxon>
        <taxon>Actinomycetes</taxon>
        <taxon>Mycobacteriales</taxon>
        <taxon>Gordoniaceae</taxon>
        <taxon>Gordonia</taxon>
    </lineage>
</organism>
<dbReference type="EMBL" id="CP045809">
    <property type="protein sequence ID" value="QHN35287.1"/>
    <property type="molecule type" value="Genomic_DNA"/>
</dbReference>
<dbReference type="GO" id="GO:0004497">
    <property type="term" value="F:monooxygenase activity"/>
    <property type="evidence" value="ECO:0007669"/>
    <property type="project" value="UniProtKB-KW"/>
</dbReference>
<evidence type="ECO:0000259" key="1">
    <source>
        <dbReference type="PROSITE" id="PS51725"/>
    </source>
</evidence>
<dbReference type="InterPro" id="IPR050744">
    <property type="entry name" value="AI-2_Isomerase_LsrG"/>
</dbReference>
<evidence type="ECO:0000313" key="2">
    <source>
        <dbReference type="EMBL" id="QHN35287.1"/>
    </source>
</evidence>
<dbReference type="Pfam" id="PF03992">
    <property type="entry name" value="ABM"/>
    <property type="match status" value="1"/>
</dbReference>